<dbReference type="Proteomes" id="UP000324209">
    <property type="component" value="Chromosome"/>
</dbReference>
<protein>
    <submittedName>
        <fullName evidence="2">N-acetyltransferase</fullName>
    </submittedName>
</protein>
<keyword evidence="3" id="KW-1185">Reference proteome</keyword>
<dbReference type="RefSeq" id="WP_149484839.1">
    <property type="nucleotide sequence ID" value="NZ_CP036150.1"/>
</dbReference>
<sequence>MFFRYIDIEMQLCLLTKEKSLALYNLTARNRAYLRRWLPWLDGIQKPGDTDYFIGACLKRFATGEQLTCGILFQNQLVGVAGFNKYNYSTGTAYIGYWLSEDKMGRGIMTRAVQELELIAFMEMNMHKVEIHCALENTPSRKIPQRLGYKEEGCIRRAENLYGRVVDHVIYGLLKEEYLAR</sequence>
<feature type="domain" description="N-acetyltransferase" evidence="1">
    <location>
        <begin position="10"/>
        <end position="176"/>
    </location>
</feature>
<dbReference type="InterPro" id="IPR000182">
    <property type="entry name" value="GNAT_dom"/>
</dbReference>
<dbReference type="InterPro" id="IPR016181">
    <property type="entry name" value="Acyl_CoA_acyltransferase"/>
</dbReference>
<dbReference type="EMBL" id="CP036150">
    <property type="protein sequence ID" value="QEN06756.1"/>
    <property type="molecule type" value="Genomic_DNA"/>
</dbReference>
<reference evidence="2 3" key="1">
    <citation type="submission" date="2019-02" db="EMBL/GenBank/DDBJ databases">
        <title>Complete Genome Sequence and Methylome Analysis of free living Spirochaetas.</title>
        <authorList>
            <person name="Fomenkov A."/>
            <person name="Dubinina G."/>
            <person name="Leshcheva N."/>
            <person name="Mikheeva N."/>
            <person name="Grabovich M."/>
            <person name="Vincze T."/>
            <person name="Roberts R.J."/>
        </authorList>
    </citation>
    <scope>NUCLEOTIDE SEQUENCE [LARGE SCALE GENOMIC DNA]</scope>
    <source>
        <strain evidence="2 3">K2</strain>
    </source>
</reference>
<dbReference type="AlphaFoldDB" id="A0A5C1QJR7"/>
<evidence type="ECO:0000259" key="1">
    <source>
        <dbReference type="PROSITE" id="PS51186"/>
    </source>
</evidence>
<dbReference type="GO" id="GO:0008999">
    <property type="term" value="F:protein-N-terminal-alanine acetyltransferase activity"/>
    <property type="evidence" value="ECO:0007669"/>
    <property type="project" value="TreeGrafter"/>
</dbReference>
<dbReference type="PANTHER" id="PTHR43441">
    <property type="entry name" value="RIBOSOMAL-PROTEIN-SERINE ACETYLTRANSFERASE"/>
    <property type="match status" value="1"/>
</dbReference>
<dbReference type="SUPFAM" id="SSF55729">
    <property type="entry name" value="Acyl-CoA N-acyltransferases (Nat)"/>
    <property type="match status" value="1"/>
</dbReference>
<dbReference type="GO" id="GO:0005737">
    <property type="term" value="C:cytoplasm"/>
    <property type="evidence" value="ECO:0007669"/>
    <property type="project" value="TreeGrafter"/>
</dbReference>
<dbReference type="PANTHER" id="PTHR43441:SF12">
    <property type="entry name" value="RIBOSOMAL N-ACETYLTRANSFERASE YDAF-RELATED"/>
    <property type="match status" value="1"/>
</dbReference>
<evidence type="ECO:0000313" key="3">
    <source>
        <dbReference type="Proteomes" id="UP000324209"/>
    </source>
</evidence>
<dbReference type="OrthoDB" id="9784707at2"/>
<dbReference type="PROSITE" id="PS51186">
    <property type="entry name" value="GNAT"/>
    <property type="match status" value="1"/>
</dbReference>
<proteinExistence type="predicted"/>
<name>A0A5C1QJR7_9SPIO</name>
<dbReference type="GO" id="GO:1990189">
    <property type="term" value="F:protein N-terminal-serine acetyltransferase activity"/>
    <property type="evidence" value="ECO:0007669"/>
    <property type="project" value="TreeGrafter"/>
</dbReference>
<dbReference type="Pfam" id="PF13302">
    <property type="entry name" value="Acetyltransf_3"/>
    <property type="match status" value="1"/>
</dbReference>
<gene>
    <name evidence="2" type="ORF">EXM22_01640</name>
</gene>
<accession>A0A5C1QJR7</accession>
<evidence type="ECO:0000313" key="2">
    <source>
        <dbReference type="EMBL" id="QEN06756.1"/>
    </source>
</evidence>
<dbReference type="Gene3D" id="3.40.630.30">
    <property type="match status" value="1"/>
</dbReference>
<dbReference type="InterPro" id="IPR051908">
    <property type="entry name" value="Ribosomal_N-acetyltransferase"/>
</dbReference>
<keyword evidence="2" id="KW-0808">Transferase</keyword>
<dbReference type="KEGG" id="ock:EXM22_01640"/>
<organism evidence="2 3">
    <name type="scientific">Oceanispirochaeta crateris</name>
    <dbReference type="NCBI Taxonomy" id="2518645"/>
    <lineage>
        <taxon>Bacteria</taxon>
        <taxon>Pseudomonadati</taxon>
        <taxon>Spirochaetota</taxon>
        <taxon>Spirochaetia</taxon>
        <taxon>Spirochaetales</taxon>
        <taxon>Spirochaetaceae</taxon>
        <taxon>Oceanispirochaeta</taxon>
    </lineage>
</organism>